<protein>
    <submittedName>
        <fullName evidence="11">BEL1-like homeodomain protein 3</fullName>
    </submittedName>
</protein>
<feature type="compositionally biased region" description="Basic and acidic residues" evidence="9">
    <location>
        <begin position="228"/>
        <end position="254"/>
    </location>
</feature>
<dbReference type="CDD" id="cd00086">
    <property type="entry name" value="homeodomain"/>
    <property type="match status" value="2"/>
</dbReference>
<dbReference type="Proteomes" id="UP000327157">
    <property type="component" value="Chromosome 8"/>
</dbReference>
<dbReference type="GO" id="GO:0005634">
    <property type="term" value="C:nucleus"/>
    <property type="evidence" value="ECO:0007669"/>
    <property type="project" value="UniProtKB-SubCell"/>
</dbReference>
<feature type="compositionally biased region" description="Basic and acidic residues" evidence="9">
    <location>
        <begin position="464"/>
        <end position="496"/>
    </location>
</feature>
<feature type="DNA-binding region" description="Homeobox" evidence="8">
    <location>
        <begin position="910"/>
        <end position="972"/>
    </location>
</feature>
<evidence type="ECO:0000259" key="10">
    <source>
        <dbReference type="PROSITE" id="PS50071"/>
    </source>
</evidence>
<feature type="compositionally biased region" description="Polar residues" evidence="9">
    <location>
        <begin position="258"/>
        <end position="268"/>
    </location>
</feature>
<dbReference type="InterPro" id="IPR009057">
    <property type="entry name" value="Homeodomain-like_sf"/>
</dbReference>
<dbReference type="Gene3D" id="1.10.10.60">
    <property type="entry name" value="Homeodomain-like"/>
    <property type="match status" value="2"/>
</dbReference>
<evidence type="ECO:0000313" key="12">
    <source>
        <dbReference type="Proteomes" id="UP000327157"/>
    </source>
</evidence>
<organism evidence="11 12">
    <name type="scientific">Pyrus ussuriensis x Pyrus communis</name>
    <dbReference type="NCBI Taxonomy" id="2448454"/>
    <lineage>
        <taxon>Eukaryota</taxon>
        <taxon>Viridiplantae</taxon>
        <taxon>Streptophyta</taxon>
        <taxon>Embryophyta</taxon>
        <taxon>Tracheophyta</taxon>
        <taxon>Spermatophyta</taxon>
        <taxon>Magnoliopsida</taxon>
        <taxon>eudicotyledons</taxon>
        <taxon>Gunneridae</taxon>
        <taxon>Pentapetalae</taxon>
        <taxon>rosids</taxon>
        <taxon>fabids</taxon>
        <taxon>Rosales</taxon>
        <taxon>Rosaceae</taxon>
        <taxon>Amygdaloideae</taxon>
        <taxon>Maleae</taxon>
        <taxon>Pyrus</taxon>
    </lineage>
</organism>
<evidence type="ECO:0000256" key="6">
    <source>
        <dbReference type="ARBA" id="ARBA00023163"/>
    </source>
</evidence>
<feature type="region of interest" description="Disordered" evidence="9">
    <location>
        <begin position="464"/>
        <end position="521"/>
    </location>
</feature>
<dbReference type="SUPFAM" id="SSF46689">
    <property type="entry name" value="Homeodomain-like"/>
    <property type="match status" value="2"/>
</dbReference>
<feature type="domain" description="Homeobox" evidence="10">
    <location>
        <begin position="908"/>
        <end position="971"/>
    </location>
</feature>
<evidence type="ECO:0000256" key="4">
    <source>
        <dbReference type="ARBA" id="ARBA00023125"/>
    </source>
</evidence>
<accession>A0A5N5HKK5</accession>
<keyword evidence="7 8" id="KW-0539">Nucleus</keyword>
<keyword evidence="3" id="KW-0805">Transcription regulation</keyword>
<feature type="region of interest" description="Disordered" evidence="9">
    <location>
        <begin position="980"/>
        <end position="1007"/>
    </location>
</feature>
<dbReference type="SMART" id="SM00574">
    <property type="entry name" value="POX"/>
    <property type="match status" value="2"/>
</dbReference>
<dbReference type="GO" id="GO:0003677">
    <property type="term" value="F:DNA binding"/>
    <property type="evidence" value="ECO:0007669"/>
    <property type="project" value="UniProtKB-UniRule"/>
</dbReference>
<feature type="region of interest" description="Disordered" evidence="9">
    <location>
        <begin position="228"/>
        <end position="272"/>
    </location>
</feature>
<evidence type="ECO:0000256" key="1">
    <source>
        <dbReference type="ARBA" id="ARBA00004123"/>
    </source>
</evidence>
<dbReference type="Pfam" id="PF07526">
    <property type="entry name" value="POX"/>
    <property type="match status" value="2"/>
</dbReference>
<name>A0A5N5HKK5_9ROSA</name>
<evidence type="ECO:0000256" key="5">
    <source>
        <dbReference type="ARBA" id="ARBA00023155"/>
    </source>
</evidence>
<keyword evidence="6" id="KW-0804">Transcription</keyword>
<reference evidence="12" key="2">
    <citation type="submission" date="2019-10" db="EMBL/GenBank/DDBJ databases">
        <title>A de novo genome assembly of a pear dwarfing rootstock.</title>
        <authorList>
            <person name="Wang F."/>
            <person name="Wang J."/>
            <person name="Li S."/>
            <person name="Zhang Y."/>
            <person name="Fang M."/>
            <person name="Ma L."/>
            <person name="Zhao Y."/>
            <person name="Jiang S."/>
        </authorList>
    </citation>
    <scope>NUCLEOTIDE SEQUENCE [LARGE SCALE GENOMIC DNA]</scope>
</reference>
<dbReference type="InterPro" id="IPR008422">
    <property type="entry name" value="KN_HD"/>
</dbReference>
<dbReference type="InterPro" id="IPR050224">
    <property type="entry name" value="TALE_homeobox"/>
</dbReference>
<evidence type="ECO:0000256" key="7">
    <source>
        <dbReference type="ARBA" id="ARBA00023242"/>
    </source>
</evidence>
<dbReference type="Pfam" id="PF05920">
    <property type="entry name" value="Homeobox_KN"/>
    <property type="match status" value="2"/>
</dbReference>
<keyword evidence="12" id="KW-1185">Reference proteome</keyword>
<evidence type="ECO:0000256" key="8">
    <source>
        <dbReference type="PROSITE-ProRule" id="PRU00108"/>
    </source>
</evidence>
<dbReference type="InterPro" id="IPR006563">
    <property type="entry name" value="POX_dom"/>
</dbReference>
<dbReference type="EMBL" id="SMOL01000148">
    <property type="protein sequence ID" value="KAB2628168.1"/>
    <property type="molecule type" value="Genomic_DNA"/>
</dbReference>
<sequence length="1007" mass="111445">MATYFQNLSNQNLLNPYQGDEKLPSYPEPPGNMMMYLNQASYAAGSYSEVLSGGNFSPQKYADSDGGRSEMMFIPPTSDPVRDCNVGGESLIGKHSMQDHGLSLSLSTQIPQPVSLPSFQYQYPNSSLSSVLSNAPMIGKGEEYNQSEEFRNFESLASGLYGGGHEAVKTQAFYNPMCSSGSKEMHSEYVYDSLGSTNAMLSSKYLKAAQQLLDEVVNVKKALKQSRLDKNQSFKRSGSDGSKETDGNDQHLPRSSDPGESSTISSVELSAAERQDLQNKKTKLLSMLDEVDRRYKQYYHQMQAVVSFFDKVAGNGAAGPYTALALQAISRHFRSLRDAVKGQIQVTRKRLGEQDNSSDGQGSVIPRLRYVDQQLRQQRAFQQLGGLQHAWRPQRGLPESSVSILRAWLFEHFLLPYPKDSEKIMLARQTGLTRNQVANWFINARVRLWKPMIEEMYKEEFGDLDTDAKSSPENALKEAARVDLSASEDRKEELHESLISATADSIEPGQMHDSKSGHSSTYDMPGLDHFAVGNDVSLALELRHCEEHDGGNGFPPSNGSHVTVSDAAASLDCHYEDPEQQHLIQFIISDSISAQNHHLETHHLDAYPPSFQTSTAVPQALGVLPGIHSLGERMSRSVDLVQAPTGASVENQAQRLSLSLGSRMLVPSVQYRYNNFLIGEESGGACNPGVEHVGDEYCFMGGALASHSRALNRSCSTSYGAESVAAVIANSKYLKPAQSLLDEIVNVGGKLVDISNEKHVGKLYGEGRRGGMGLSSELKAELSCNAGLMNADKHELQARLANLITLLEQVEDRCGKYYHQMEQVISSFEMVVGEGAAKSYTALALKAMSRHFCSLRDAIVSHIYTEKRKLLQDVPKISSGLSQLNLFDKECRHKRMSLQQLGIFQSQRQAFRPIRGLPETSVAILRTWLFEHFLHPYPNDNEKLLLASQTGLSKNQVANWFINARVRLWKPMIEEMYKEEFGESSEDSNSLAAGSMTGEGNTDQTED</sequence>
<feature type="DNA-binding region" description="Homeobox" evidence="8">
    <location>
        <begin position="390"/>
        <end position="452"/>
    </location>
</feature>
<comment type="similarity">
    <text evidence="2">Belongs to the TALE/BELL homeobox family.</text>
</comment>
<keyword evidence="4 8" id="KW-0238">DNA-binding</keyword>
<dbReference type="AlphaFoldDB" id="A0A5N5HKK5"/>
<feature type="domain" description="Homeobox" evidence="10">
    <location>
        <begin position="388"/>
        <end position="451"/>
    </location>
</feature>
<feature type="compositionally biased region" description="Polar residues" evidence="9">
    <location>
        <begin position="987"/>
        <end position="1007"/>
    </location>
</feature>
<reference evidence="11 12" key="1">
    <citation type="submission" date="2019-09" db="EMBL/GenBank/DDBJ databases">
        <authorList>
            <person name="Ou C."/>
        </authorList>
    </citation>
    <scope>NUCLEOTIDE SEQUENCE [LARGE SCALE GENOMIC DNA]</scope>
    <source>
        <strain evidence="11">S2</strain>
        <tissue evidence="11">Leaf</tissue>
    </source>
</reference>
<dbReference type="SMART" id="SM00389">
    <property type="entry name" value="HOX"/>
    <property type="match status" value="2"/>
</dbReference>
<evidence type="ECO:0000313" key="11">
    <source>
        <dbReference type="EMBL" id="KAB2628168.1"/>
    </source>
</evidence>
<proteinExistence type="inferred from homology"/>
<comment type="subcellular location">
    <subcellularLocation>
        <location evidence="1 8">Nucleus</location>
    </subcellularLocation>
</comment>
<dbReference type="GO" id="GO:0006355">
    <property type="term" value="P:regulation of DNA-templated transcription"/>
    <property type="evidence" value="ECO:0007669"/>
    <property type="project" value="InterPro"/>
</dbReference>
<keyword evidence="5 8" id="KW-0371">Homeobox</keyword>
<gene>
    <name evidence="11" type="ORF">D8674_032963</name>
</gene>
<dbReference type="InterPro" id="IPR001356">
    <property type="entry name" value="HD"/>
</dbReference>
<comment type="caution">
    <text evidence="11">The sequence shown here is derived from an EMBL/GenBank/DDBJ whole genome shotgun (WGS) entry which is preliminary data.</text>
</comment>
<evidence type="ECO:0000256" key="9">
    <source>
        <dbReference type="SAM" id="MobiDB-lite"/>
    </source>
</evidence>
<evidence type="ECO:0000256" key="2">
    <source>
        <dbReference type="ARBA" id="ARBA00006454"/>
    </source>
</evidence>
<dbReference type="OrthoDB" id="10056939at2759"/>
<reference evidence="11 12" key="3">
    <citation type="submission" date="2019-11" db="EMBL/GenBank/DDBJ databases">
        <title>A de novo genome assembly of a pear dwarfing rootstock.</title>
        <authorList>
            <person name="Wang F."/>
            <person name="Wang J."/>
            <person name="Li S."/>
            <person name="Zhang Y."/>
            <person name="Fang M."/>
            <person name="Ma L."/>
            <person name="Zhao Y."/>
            <person name="Jiang S."/>
        </authorList>
    </citation>
    <scope>NUCLEOTIDE SEQUENCE [LARGE SCALE GENOMIC DNA]</scope>
    <source>
        <strain evidence="11">S2</strain>
        <tissue evidence="11">Leaf</tissue>
    </source>
</reference>
<evidence type="ECO:0000256" key="3">
    <source>
        <dbReference type="ARBA" id="ARBA00023015"/>
    </source>
</evidence>
<dbReference type="PANTHER" id="PTHR11850">
    <property type="entry name" value="HOMEOBOX PROTEIN TRANSCRIPTION FACTORS"/>
    <property type="match status" value="1"/>
</dbReference>
<dbReference type="PROSITE" id="PS50071">
    <property type="entry name" value="HOMEOBOX_2"/>
    <property type="match status" value="2"/>
</dbReference>